<comment type="caution">
    <text evidence="10">The sequence shown here is derived from an EMBL/GenBank/DDBJ whole genome shotgun (WGS) entry which is preliminary data.</text>
</comment>
<dbReference type="GO" id="GO:0051536">
    <property type="term" value="F:iron-sulfur cluster binding"/>
    <property type="evidence" value="ECO:0007669"/>
    <property type="project" value="UniProtKB-KW"/>
</dbReference>
<feature type="domain" description="Aminotransferase class V" evidence="9">
    <location>
        <begin position="4"/>
        <end position="365"/>
    </location>
</feature>
<dbReference type="GO" id="GO:0031071">
    <property type="term" value="F:cysteine desulfurase activity"/>
    <property type="evidence" value="ECO:0007669"/>
    <property type="project" value="UniProtKB-EC"/>
</dbReference>
<keyword evidence="6" id="KW-0408">Iron</keyword>
<evidence type="ECO:0000313" key="11">
    <source>
        <dbReference type="Proteomes" id="UP000295662"/>
    </source>
</evidence>
<comment type="similarity">
    <text evidence="2">Belongs to the class-V pyridoxal-phosphate-dependent aminotransferase family. NifS/IscS subfamily.</text>
</comment>
<dbReference type="SUPFAM" id="SSF53383">
    <property type="entry name" value="PLP-dependent transferases"/>
    <property type="match status" value="1"/>
</dbReference>
<dbReference type="Pfam" id="PF00266">
    <property type="entry name" value="Aminotran_5"/>
    <property type="match status" value="1"/>
</dbReference>
<dbReference type="PANTHER" id="PTHR11601">
    <property type="entry name" value="CYSTEINE DESULFURYLASE FAMILY MEMBER"/>
    <property type="match status" value="1"/>
</dbReference>
<evidence type="ECO:0000256" key="8">
    <source>
        <dbReference type="ARBA" id="ARBA00050776"/>
    </source>
</evidence>
<keyword evidence="7" id="KW-0411">Iron-sulfur</keyword>
<dbReference type="InterPro" id="IPR015424">
    <property type="entry name" value="PyrdxlP-dep_Trfase"/>
</dbReference>
<comment type="catalytic activity">
    <reaction evidence="8">
        <text>(sulfur carrier)-H + L-cysteine = (sulfur carrier)-SH + L-alanine</text>
        <dbReference type="Rhea" id="RHEA:43892"/>
        <dbReference type="Rhea" id="RHEA-COMP:14737"/>
        <dbReference type="Rhea" id="RHEA-COMP:14739"/>
        <dbReference type="ChEBI" id="CHEBI:29917"/>
        <dbReference type="ChEBI" id="CHEBI:35235"/>
        <dbReference type="ChEBI" id="CHEBI:57972"/>
        <dbReference type="ChEBI" id="CHEBI:64428"/>
        <dbReference type="EC" id="2.8.1.7"/>
    </reaction>
</comment>
<dbReference type="AlphaFoldDB" id="A0A4R7RZS4"/>
<evidence type="ECO:0000256" key="6">
    <source>
        <dbReference type="ARBA" id="ARBA00023004"/>
    </source>
</evidence>
<dbReference type="Proteomes" id="UP000295662">
    <property type="component" value="Unassembled WGS sequence"/>
</dbReference>
<evidence type="ECO:0000256" key="5">
    <source>
        <dbReference type="ARBA" id="ARBA00022898"/>
    </source>
</evidence>
<dbReference type="RefSeq" id="WP_133795753.1">
    <property type="nucleotide sequence ID" value="NZ_SOCA01000004.1"/>
</dbReference>
<sequence length="390" mass="41514">MIDLDANATTQPDPAVIEAMLPFLTQHYGNPSAAHAAGRRARRAVDAARQQVAVLIGAEPQEIVFTSGATESISSVHLSAYQTGREHPLLIISAVEHAATQACAERWKAQGGRVKIIPVFPNGLVNLEALESALEPGKTALVSLLWANNETGVVQPMAEVVSMAHAAGALVHADAVQMGGKLPVDVRKVGMDYLSMSGHKMHGPKGIGILFVNRHAPFHPLIIGGGQEYERRSGTENVPGIVAMGKAAELAQQHVQSPESQTSMARLRDHLEQMLQEALPEIVIHGREVLRLPNTSSVYFPGVDAAGLIIRLDQKGIACSGGSACHSASLHPSHVLEAMGYDARHAGSTVRFSLSRLTTNSEVEKAGGEIIAAVHHLRAQWDPEVVVTMA</sequence>
<keyword evidence="3" id="KW-0808">Transferase</keyword>
<dbReference type="Gene3D" id="3.90.1150.10">
    <property type="entry name" value="Aspartate Aminotransferase, domain 1"/>
    <property type="match status" value="1"/>
</dbReference>
<dbReference type="InterPro" id="IPR016454">
    <property type="entry name" value="Cysteine_dSase"/>
</dbReference>
<keyword evidence="4" id="KW-0479">Metal-binding</keyword>
<evidence type="ECO:0000256" key="3">
    <source>
        <dbReference type="ARBA" id="ARBA00022679"/>
    </source>
</evidence>
<dbReference type="EMBL" id="SOCA01000004">
    <property type="protein sequence ID" value="TDU70656.1"/>
    <property type="molecule type" value="Genomic_DNA"/>
</dbReference>
<name>A0A4R7RZS4_9BACT</name>
<evidence type="ECO:0000313" key="10">
    <source>
        <dbReference type="EMBL" id="TDU70656.1"/>
    </source>
</evidence>
<dbReference type="InterPro" id="IPR015422">
    <property type="entry name" value="PyrdxlP-dep_Trfase_small"/>
</dbReference>
<keyword evidence="11" id="KW-1185">Reference proteome</keyword>
<reference evidence="10 11" key="1">
    <citation type="submission" date="2019-03" db="EMBL/GenBank/DDBJ databases">
        <title>Genomic Encyclopedia of Archaeal and Bacterial Type Strains, Phase II (KMG-II): from individual species to whole genera.</title>
        <authorList>
            <person name="Goeker M."/>
        </authorList>
    </citation>
    <scope>NUCLEOTIDE SEQUENCE [LARGE SCALE GENOMIC DNA]</scope>
    <source>
        <strain evidence="10 11">ATCC 25309</strain>
    </source>
</reference>
<evidence type="ECO:0000259" key="9">
    <source>
        <dbReference type="Pfam" id="PF00266"/>
    </source>
</evidence>
<dbReference type="PIRSF" id="PIRSF005572">
    <property type="entry name" value="NifS"/>
    <property type="match status" value="1"/>
</dbReference>
<dbReference type="Gene3D" id="1.10.260.50">
    <property type="match status" value="1"/>
</dbReference>
<comment type="cofactor">
    <cofactor evidence="1">
        <name>pyridoxal 5'-phosphate</name>
        <dbReference type="ChEBI" id="CHEBI:597326"/>
    </cofactor>
</comment>
<gene>
    <name evidence="10" type="ORF">EI77_02704</name>
</gene>
<evidence type="ECO:0000256" key="1">
    <source>
        <dbReference type="ARBA" id="ARBA00001933"/>
    </source>
</evidence>
<evidence type="ECO:0000256" key="7">
    <source>
        <dbReference type="ARBA" id="ARBA00023014"/>
    </source>
</evidence>
<accession>A0A4R7RZS4</accession>
<dbReference type="InterPro" id="IPR015421">
    <property type="entry name" value="PyrdxlP-dep_Trfase_major"/>
</dbReference>
<keyword evidence="5" id="KW-0663">Pyridoxal phosphate</keyword>
<organism evidence="10 11">
    <name type="scientific">Prosthecobacter fusiformis</name>
    <dbReference type="NCBI Taxonomy" id="48464"/>
    <lineage>
        <taxon>Bacteria</taxon>
        <taxon>Pseudomonadati</taxon>
        <taxon>Verrucomicrobiota</taxon>
        <taxon>Verrucomicrobiia</taxon>
        <taxon>Verrucomicrobiales</taxon>
        <taxon>Verrucomicrobiaceae</taxon>
        <taxon>Prosthecobacter</taxon>
    </lineage>
</organism>
<evidence type="ECO:0000256" key="4">
    <source>
        <dbReference type="ARBA" id="ARBA00022723"/>
    </source>
</evidence>
<proteinExistence type="inferred from homology"/>
<dbReference type="Gene3D" id="3.40.640.10">
    <property type="entry name" value="Type I PLP-dependent aspartate aminotransferase-like (Major domain)"/>
    <property type="match status" value="1"/>
</dbReference>
<evidence type="ECO:0000256" key="2">
    <source>
        <dbReference type="ARBA" id="ARBA00006490"/>
    </source>
</evidence>
<dbReference type="OrthoDB" id="9808002at2"/>
<dbReference type="InterPro" id="IPR000192">
    <property type="entry name" value="Aminotrans_V_dom"/>
</dbReference>
<dbReference type="GO" id="GO:0046872">
    <property type="term" value="F:metal ion binding"/>
    <property type="evidence" value="ECO:0007669"/>
    <property type="project" value="UniProtKB-KW"/>
</dbReference>
<protein>
    <submittedName>
        <fullName evidence="10">Cysteine desulfurase</fullName>
    </submittedName>
</protein>
<dbReference type="PANTHER" id="PTHR11601:SF34">
    <property type="entry name" value="CYSTEINE DESULFURASE"/>
    <property type="match status" value="1"/>
</dbReference>